<protein>
    <submittedName>
        <fullName evidence="1">Uncharacterized protein</fullName>
    </submittedName>
</protein>
<evidence type="ECO:0000313" key="2">
    <source>
        <dbReference type="Proteomes" id="UP000190229"/>
    </source>
</evidence>
<sequence length="69" mass="8233">MVKKVVWSLQDQNSRGFYGEVALRRLIAIRKGRFTWREPRCNPYLPQNEQSRCLIESRYRDIAFALSNT</sequence>
<name>A0A1V4EXS6_9BACL</name>
<dbReference type="AlphaFoldDB" id="A0A1V4EXS6"/>
<comment type="caution">
    <text evidence="1">The sequence shown here is derived from an EMBL/GenBank/DDBJ whole genome shotgun (WGS) entry which is preliminary data.</text>
</comment>
<dbReference type="Proteomes" id="UP000190229">
    <property type="component" value="Unassembled WGS sequence"/>
</dbReference>
<dbReference type="EMBL" id="MWPS01000001">
    <property type="protein sequence ID" value="OPG17729.1"/>
    <property type="molecule type" value="Genomic_DNA"/>
</dbReference>
<reference evidence="1 2" key="1">
    <citation type="submission" date="2017-02" db="EMBL/GenBank/DDBJ databases">
        <title>Draft genome of Acidibacillus ferrooxidans Huett2.</title>
        <authorList>
            <person name="Schopf S."/>
        </authorList>
    </citation>
    <scope>NUCLEOTIDE SEQUENCE [LARGE SCALE GENOMIC DNA]</scope>
    <source>
        <strain evidence="1 2">Huett2</strain>
    </source>
</reference>
<organism evidence="1 2">
    <name type="scientific">Ferroacidibacillus organovorans</name>
    <dbReference type="NCBI Taxonomy" id="1765683"/>
    <lineage>
        <taxon>Bacteria</taxon>
        <taxon>Bacillati</taxon>
        <taxon>Bacillota</taxon>
        <taxon>Bacilli</taxon>
        <taxon>Bacillales</taxon>
        <taxon>Alicyclobacillaceae</taxon>
        <taxon>Ferroacidibacillus</taxon>
    </lineage>
</organism>
<gene>
    <name evidence="1" type="ORF">B2M26_00515</name>
</gene>
<evidence type="ECO:0000313" key="1">
    <source>
        <dbReference type="EMBL" id="OPG17729.1"/>
    </source>
</evidence>
<proteinExistence type="predicted"/>
<keyword evidence="2" id="KW-1185">Reference proteome</keyword>
<accession>A0A1V4EXS6</accession>